<accession>A0A0N1I0S4</accession>
<feature type="region of interest" description="Disordered" evidence="1">
    <location>
        <begin position="172"/>
        <end position="206"/>
    </location>
</feature>
<protein>
    <submittedName>
        <fullName evidence="2">Uncharacterized protein</fullName>
    </submittedName>
</protein>
<feature type="compositionally biased region" description="Low complexity" evidence="1">
    <location>
        <begin position="9"/>
        <end position="18"/>
    </location>
</feature>
<feature type="compositionally biased region" description="Polar residues" evidence="1">
    <location>
        <begin position="97"/>
        <end position="113"/>
    </location>
</feature>
<proteinExistence type="predicted"/>
<gene>
    <name evidence="2" type="ORF">ABL78_6466</name>
</gene>
<dbReference type="EMBL" id="LJSK01000255">
    <property type="protein sequence ID" value="KPI84478.1"/>
    <property type="molecule type" value="Genomic_DNA"/>
</dbReference>
<keyword evidence="3" id="KW-1185">Reference proteome</keyword>
<dbReference type="VEuPathDB" id="TriTrypDB:Lsey_0255_0040"/>
<evidence type="ECO:0000313" key="2">
    <source>
        <dbReference type="EMBL" id="KPI84478.1"/>
    </source>
</evidence>
<reference evidence="2 3" key="1">
    <citation type="journal article" date="2015" name="PLoS Pathog.">
        <title>Leptomonas seymouri: Adaptations to the Dixenous Life Cycle Analyzed by Genome Sequencing, Transcriptome Profiling and Co-infection with Leishmania donovani.</title>
        <authorList>
            <person name="Kraeva N."/>
            <person name="Butenko A."/>
            <person name="Hlavacova J."/>
            <person name="Kostygov A."/>
            <person name="Myskova J."/>
            <person name="Grybchuk D."/>
            <person name="Lestinova T."/>
            <person name="Votypka J."/>
            <person name="Volf P."/>
            <person name="Opperdoes F."/>
            <person name="Flegontov P."/>
            <person name="Lukes J."/>
            <person name="Yurchenko V."/>
        </authorList>
    </citation>
    <scope>NUCLEOTIDE SEQUENCE [LARGE SCALE GENOMIC DNA]</scope>
    <source>
        <strain evidence="2 3">ATCC 30220</strain>
    </source>
</reference>
<name>A0A0N1I0S4_LEPSE</name>
<dbReference type="OrthoDB" id="273829at2759"/>
<feature type="compositionally biased region" description="Basic and acidic residues" evidence="1">
    <location>
        <begin position="62"/>
        <end position="72"/>
    </location>
</feature>
<feature type="compositionally biased region" description="Basic and acidic residues" evidence="1">
    <location>
        <begin position="256"/>
        <end position="270"/>
    </location>
</feature>
<feature type="region of interest" description="Disordered" evidence="1">
    <location>
        <begin position="91"/>
        <end position="113"/>
    </location>
</feature>
<feature type="region of interest" description="Disordered" evidence="1">
    <location>
        <begin position="251"/>
        <end position="287"/>
    </location>
</feature>
<dbReference type="AlphaFoldDB" id="A0A0N1I0S4"/>
<evidence type="ECO:0000256" key="1">
    <source>
        <dbReference type="SAM" id="MobiDB-lite"/>
    </source>
</evidence>
<comment type="caution">
    <text evidence="2">The sequence shown here is derived from an EMBL/GenBank/DDBJ whole genome shotgun (WGS) entry which is preliminary data.</text>
</comment>
<dbReference type="Proteomes" id="UP000038009">
    <property type="component" value="Unassembled WGS sequence"/>
</dbReference>
<feature type="region of interest" description="Disordered" evidence="1">
    <location>
        <begin position="1"/>
        <end position="72"/>
    </location>
</feature>
<feature type="compositionally biased region" description="Low complexity" evidence="1">
    <location>
        <begin position="41"/>
        <end position="58"/>
    </location>
</feature>
<organism evidence="2 3">
    <name type="scientific">Leptomonas seymouri</name>
    <dbReference type="NCBI Taxonomy" id="5684"/>
    <lineage>
        <taxon>Eukaryota</taxon>
        <taxon>Discoba</taxon>
        <taxon>Euglenozoa</taxon>
        <taxon>Kinetoplastea</taxon>
        <taxon>Metakinetoplastina</taxon>
        <taxon>Trypanosomatida</taxon>
        <taxon>Trypanosomatidae</taxon>
        <taxon>Leishmaniinae</taxon>
        <taxon>Leptomonas</taxon>
    </lineage>
</organism>
<evidence type="ECO:0000313" key="3">
    <source>
        <dbReference type="Proteomes" id="UP000038009"/>
    </source>
</evidence>
<feature type="compositionally biased region" description="Polar residues" evidence="1">
    <location>
        <begin position="174"/>
        <end position="184"/>
    </location>
</feature>
<dbReference type="OMA" id="NRGAQWR"/>
<sequence>MSLFDRDSSVSSCDSSSLDGEDGGLLPLRAPPVPPDCRAKGAPSSSSGASQSSASAPATVLEQRRRVADADAARRRCGVLGSAPWRSEVMRHPPITVATQSTASSTGETSKFGSSIAAAAVLRKEEKEKLLLRRLQQQRKAEEQGGDGNALAQKDLEVGVFVTASYRAMLQRNIRPSGTESRMSGTDDGQAKSSVDGEDEEEERDHLSVYLRQLESESQALTSAPASAAGVVASASSTAGDYYDRIMKMPLQAGKENNRESDTGKQREEDSATCQAEKISSVLPPDSTAVVSPTLAELQDLIGGPSEPSLTPTLPSYTQSEEAVQSRESASLLAETAKQSQPAIEDAEKDVHSAVLAHARLLYDTREARHRRIGTDAIVQACARRCNDRIASSLFCSQK</sequence>